<keyword evidence="7 16" id="KW-0863">Zinc-finger</keyword>
<proteinExistence type="inferred from homology"/>
<evidence type="ECO:0000259" key="17">
    <source>
        <dbReference type="PROSITE" id="PS51066"/>
    </source>
</evidence>
<dbReference type="AlphaFoldDB" id="A0A0G0FN50"/>
<dbReference type="PROSITE" id="PS01242">
    <property type="entry name" value="ZF_FPG_1"/>
    <property type="match status" value="1"/>
</dbReference>
<dbReference type="GO" id="GO:0140078">
    <property type="term" value="F:class I DNA-(apurinic or apyrimidinic site) endonuclease activity"/>
    <property type="evidence" value="ECO:0007669"/>
    <property type="project" value="UniProtKB-EC"/>
</dbReference>
<reference evidence="19 20" key="1">
    <citation type="journal article" date="2015" name="Nature">
        <title>rRNA introns, odd ribosomes, and small enigmatic genomes across a large radiation of phyla.</title>
        <authorList>
            <person name="Brown C.T."/>
            <person name="Hug L.A."/>
            <person name="Thomas B.C."/>
            <person name="Sharon I."/>
            <person name="Castelle C.J."/>
            <person name="Singh A."/>
            <person name="Wilkins M.J."/>
            <person name="Williams K.H."/>
            <person name="Banfield J.F."/>
        </authorList>
    </citation>
    <scope>NUCLEOTIDE SEQUENCE [LARGE SCALE GENOMIC DNA]</scope>
</reference>
<dbReference type="SMART" id="SM01232">
    <property type="entry name" value="H2TH"/>
    <property type="match status" value="1"/>
</dbReference>
<dbReference type="EMBL" id="LBRB01000006">
    <property type="protein sequence ID" value="KKP88870.1"/>
    <property type="molecule type" value="Genomic_DNA"/>
</dbReference>
<evidence type="ECO:0000256" key="3">
    <source>
        <dbReference type="ARBA" id="ARBA00009409"/>
    </source>
</evidence>
<evidence type="ECO:0000256" key="11">
    <source>
        <dbReference type="ARBA" id="ARBA00023204"/>
    </source>
</evidence>
<dbReference type="InterPro" id="IPR035937">
    <property type="entry name" value="FPG_N"/>
</dbReference>
<dbReference type="PANTHER" id="PTHR22993">
    <property type="entry name" value="FORMAMIDOPYRIMIDINE-DNA GLYCOSYLASE"/>
    <property type="match status" value="1"/>
</dbReference>
<keyword evidence="6" id="KW-0227">DNA damage</keyword>
<dbReference type="GO" id="GO:0034039">
    <property type="term" value="F:8-oxo-7,8-dihydroguanine DNA N-glycosylase activity"/>
    <property type="evidence" value="ECO:0007669"/>
    <property type="project" value="TreeGrafter"/>
</dbReference>
<dbReference type="FunFam" id="1.10.8.50:FF:000003">
    <property type="entry name" value="Formamidopyrimidine-DNA glycosylase"/>
    <property type="match status" value="1"/>
</dbReference>
<keyword evidence="5" id="KW-0479">Metal-binding</keyword>
<keyword evidence="9" id="KW-0862">Zinc</keyword>
<evidence type="ECO:0000313" key="20">
    <source>
        <dbReference type="Proteomes" id="UP000034316"/>
    </source>
</evidence>
<comment type="similarity">
    <text evidence="3">Belongs to the FPG family.</text>
</comment>
<dbReference type="Pfam" id="PF06831">
    <property type="entry name" value="H2TH"/>
    <property type="match status" value="1"/>
</dbReference>
<evidence type="ECO:0000256" key="14">
    <source>
        <dbReference type="ARBA" id="ARBA00023295"/>
    </source>
</evidence>
<evidence type="ECO:0000256" key="6">
    <source>
        <dbReference type="ARBA" id="ARBA00022763"/>
    </source>
</evidence>
<dbReference type="Proteomes" id="UP000034316">
    <property type="component" value="Unassembled WGS sequence"/>
</dbReference>
<keyword evidence="10" id="KW-0238">DNA-binding</keyword>
<dbReference type="Gene3D" id="1.10.8.50">
    <property type="match status" value="1"/>
</dbReference>
<comment type="catalytic activity">
    <reaction evidence="1">
        <text>Hydrolysis of DNA containing ring-opened 7-methylguanine residues, releasing 2,6-diamino-4-hydroxy-5-(N-methyl)formamidopyrimidine.</text>
        <dbReference type="EC" id="3.2.2.23"/>
    </reaction>
</comment>
<evidence type="ECO:0000256" key="15">
    <source>
        <dbReference type="ARBA" id="ARBA00044632"/>
    </source>
</evidence>
<dbReference type="InterPro" id="IPR010979">
    <property type="entry name" value="Ribosomal_uS13-like_H2TH"/>
</dbReference>
<sequence length="333" mass="38397">MPELPEVETIVRGLNQAIVGRKIRSIDVLVDKLFIGNKNKILNSKILGVERLGKTILIYFENKYLLQIHLKMTGQLIFLENKIKNSKLETRNSKQKPNSNFKIKNKIFRISDFGFRISTQGVVGGHPDKKYNQPLPHKYTHIIINFTDGSNLFYNDLRKFGWMAICQRQIEIKDKILNIKISDQNLKLYQQIIGIDALSNKLTPKYLTDKFKNRKITIKQALLDQSIISGIGNIYSDEILFCAKILPYKKAGKLNESEIKTIIKFIPIILNKSIDLGGTSRSDYIKIDGSRGDYFNHAFVYGRENKKCRKCNTKIKRIKIGQRSSHFCPNCQK</sequence>
<dbReference type="PROSITE" id="PS51066">
    <property type="entry name" value="ZF_FPG_2"/>
    <property type="match status" value="1"/>
</dbReference>
<dbReference type="SUPFAM" id="SSF81624">
    <property type="entry name" value="N-terminal domain of MutM-like DNA repair proteins"/>
    <property type="match status" value="1"/>
</dbReference>
<dbReference type="InterPro" id="IPR010663">
    <property type="entry name" value="Znf_FPG/IleRS"/>
</dbReference>
<dbReference type="SMART" id="SM00898">
    <property type="entry name" value="Fapy_DNA_glyco"/>
    <property type="match status" value="1"/>
</dbReference>
<dbReference type="STRING" id="1618333.UR93_C0006G0003"/>
<gene>
    <name evidence="19" type="ORF">UR93_C0006G0003</name>
</gene>
<evidence type="ECO:0000256" key="9">
    <source>
        <dbReference type="ARBA" id="ARBA00022833"/>
    </source>
</evidence>
<evidence type="ECO:0000256" key="2">
    <source>
        <dbReference type="ARBA" id="ARBA00001947"/>
    </source>
</evidence>
<dbReference type="PANTHER" id="PTHR22993:SF9">
    <property type="entry name" value="FORMAMIDOPYRIMIDINE-DNA GLYCOSYLASE"/>
    <property type="match status" value="1"/>
</dbReference>
<evidence type="ECO:0000256" key="7">
    <source>
        <dbReference type="ARBA" id="ARBA00022771"/>
    </source>
</evidence>
<dbReference type="PATRIC" id="fig|1618333.3.peg.239"/>
<evidence type="ECO:0000256" key="10">
    <source>
        <dbReference type="ARBA" id="ARBA00023125"/>
    </source>
</evidence>
<comment type="cofactor">
    <cofactor evidence="2">
        <name>Zn(2+)</name>
        <dbReference type="ChEBI" id="CHEBI:29105"/>
    </cofactor>
</comment>
<comment type="subunit">
    <text evidence="4">Monomer.</text>
</comment>
<dbReference type="InterPro" id="IPR020629">
    <property type="entry name" value="FPG_Glyclase"/>
</dbReference>
<keyword evidence="8" id="KW-0378">Hydrolase</keyword>
<accession>A0A0G0FN50</accession>
<dbReference type="PROSITE" id="PS51068">
    <property type="entry name" value="FPG_CAT"/>
    <property type="match status" value="1"/>
</dbReference>
<dbReference type="Gene3D" id="3.20.190.10">
    <property type="entry name" value="MutM-like, N-terminal"/>
    <property type="match status" value="1"/>
</dbReference>
<comment type="caution">
    <text evidence="19">The sequence shown here is derived from an EMBL/GenBank/DDBJ whole genome shotgun (WGS) entry which is preliminary data.</text>
</comment>
<evidence type="ECO:0000256" key="13">
    <source>
        <dbReference type="ARBA" id="ARBA00023268"/>
    </source>
</evidence>
<keyword evidence="14" id="KW-0326">Glycosidase</keyword>
<evidence type="ECO:0000313" key="19">
    <source>
        <dbReference type="EMBL" id="KKP88870.1"/>
    </source>
</evidence>
<feature type="domain" description="Formamidopyrimidine-DNA glycosylase catalytic" evidence="18">
    <location>
        <begin position="2"/>
        <end position="161"/>
    </location>
</feature>
<keyword evidence="11" id="KW-0234">DNA repair</keyword>
<keyword evidence="13" id="KW-0511">Multifunctional enzyme</keyword>
<evidence type="ECO:0000256" key="4">
    <source>
        <dbReference type="ARBA" id="ARBA00011245"/>
    </source>
</evidence>
<name>A0A0G0FN50_9BACT</name>
<comment type="catalytic activity">
    <reaction evidence="15">
        <text>2'-deoxyribonucleotide-(2'-deoxyribose 5'-phosphate)-2'-deoxyribonucleotide-DNA = a 3'-end 2'-deoxyribonucleotide-(2,3-dehydro-2,3-deoxyribose 5'-phosphate)-DNA + a 5'-end 5'-phospho-2'-deoxyribonucleoside-DNA + H(+)</text>
        <dbReference type="Rhea" id="RHEA:66592"/>
        <dbReference type="Rhea" id="RHEA-COMP:13180"/>
        <dbReference type="Rhea" id="RHEA-COMP:16897"/>
        <dbReference type="Rhea" id="RHEA-COMP:17067"/>
        <dbReference type="ChEBI" id="CHEBI:15378"/>
        <dbReference type="ChEBI" id="CHEBI:136412"/>
        <dbReference type="ChEBI" id="CHEBI:157695"/>
        <dbReference type="ChEBI" id="CHEBI:167181"/>
        <dbReference type="EC" id="4.2.99.18"/>
    </reaction>
</comment>
<feature type="domain" description="FPG-type" evidence="17">
    <location>
        <begin position="299"/>
        <end position="333"/>
    </location>
</feature>
<dbReference type="InterPro" id="IPR015887">
    <property type="entry name" value="DNA_glyclase_Znf_dom_DNA_BS"/>
</dbReference>
<dbReference type="SUPFAM" id="SSF46946">
    <property type="entry name" value="S13-like H2TH domain"/>
    <property type="match status" value="1"/>
</dbReference>
<evidence type="ECO:0000259" key="18">
    <source>
        <dbReference type="PROSITE" id="PS51068"/>
    </source>
</evidence>
<evidence type="ECO:0000256" key="12">
    <source>
        <dbReference type="ARBA" id="ARBA00023239"/>
    </source>
</evidence>
<dbReference type="GO" id="GO:0008270">
    <property type="term" value="F:zinc ion binding"/>
    <property type="evidence" value="ECO:0007669"/>
    <property type="project" value="UniProtKB-KW"/>
</dbReference>
<dbReference type="InterPro" id="IPR012319">
    <property type="entry name" value="FPG_cat"/>
</dbReference>
<dbReference type="CDD" id="cd08966">
    <property type="entry name" value="EcFpg-like_N"/>
    <property type="match status" value="1"/>
</dbReference>
<protein>
    <submittedName>
        <fullName evidence="19">Formamidopyrimidine-DNA glycosylase</fullName>
    </submittedName>
</protein>
<keyword evidence="12" id="KW-0456">Lyase</keyword>
<dbReference type="Pfam" id="PF06827">
    <property type="entry name" value="zf-FPG_IleRS"/>
    <property type="match status" value="1"/>
</dbReference>
<dbReference type="SUPFAM" id="SSF57716">
    <property type="entry name" value="Glucocorticoid receptor-like (DNA-binding domain)"/>
    <property type="match status" value="1"/>
</dbReference>
<dbReference type="NCBIfam" id="NF002211">
    <property type="entry name" value="PRK01103.1"/>
    <property type="match status" value="1"/>
</dbReference>
<evidence type="ECO:0000256" key="5">
    <source>
        <dbReference type="ARBA" id="ARBA00022723"/>
    </source>
</evidence>
<dbReference type="GO" id="GO:0003684">
    <property type="term" value="F:damaged DNA binding"/>
    <property type="evidence" value="ECO:0007669"/>
    <property type="project" value="InterPro"/>
</dbReference>
<dbReference type="InterPro" id="IPR015886">
    <property type="entry name" value="H2TH_FPG"/>
</dbReference>
<dbReference type="GO" id="GO:0006284">
    <property type="term" value="P:base-excision repair"/>
    <property type="evidence" value="ECO:0007669"/>
    <property type="project" value="InterPro"/>
</dbReference>
<evidence type="ECO:0000256" key="8">
    <source>
        <dbReference type="ARBA" id="ARBA00022801"/>
    </source>
</evidence>
<evidence type="ECO:0000256" key="16">
    <source>
        <dbReference type="PROSITE-ProRule" id="PRU00391"/>
    </source>
</evidence>
<evidence type="ECO:0000256" key="1">
    <source>
        <dbReference type="ARBA" id="ARBA00001668"/>
    </source>
</evidence>
<dbReference type="InterPro" id="IPR000214">
    <property type="entry name" value="Znf_DNA_glyclase/AP_lyase"/>
</dbReference>
<organism evidence="19 20">
    <name type="scientific">Berkelbacteria bacterium GW2011_GWA2_35_9</name>
    <dbReference type="NCBI Taxonomy" id="1618333"/>
    <lineage>
        <taxon>Bacteria</taxon>
        <taxon>Candidatus Berkelbacteria</taxon>
    </lineage>
</organism>
<dbReference type="Pfam" id="PF01149">
    <property type="entry name" value="Fapy_DNA_glyco"/>
    <property type="match status" value="1"/>
</dbReference>